<sequence>MKKKFLISVFFVIGFLSVQAQDVITLRNGEEIKANIKEVTLSEVIFSYEKETLINRYFTNQIKEIKYKLGRVQKFDNLAVENSPYTFDIPEPQYVGIIYYIDENGTILNTLETQKSSVKTNATASVYIVGIGSAKTRNYVKGGKSTVRLPKGKIRLFTKVDNPNIDPKEIFNIFQLQADRKIRFVVVSEAHTFAGSKSADIDFLPFNAYRYKNSSFIIELDIEKEGEYAITLDTSRMTFGLFGID</sequence>
<feature type="signal peptide" evidence="1">
    <location>
        <begin position="1"/>
        <end position="20"/>
    </location>
</feature>
<evidence type="ECO:0000256" key="1">
    <source>
        <dbReference type="SAM" id="SignalP"/>
    </source>
</evidence>
<evidence type="ECO:0000313" key="2">
    <source>
        <dbReference type="EMBL" id="GJM51025.1"/>
    </source>
</evidence>
<dbReference type="RefSeq" id="WP_264846457.1">
    <property type="nucleotide sequence ID" value="NZ_BPMA01000021.1"/>
</dbReference>
<dbReference type="EMBL" id="BQKA01000036">
    <property type="protein sequence ID" value="GJM51025.1"/>
    <property type="molecule type" value="Genomic_DNA"/>
</dbReference>
<dbReference type="AlphaFoldDB" id="A0AAV5AZP2"/>
<keyword evidence="5" id="KW-1185">Reference proteome</keyword>
<evidence type="ECO:0000313" key="4">
    <source>
        <dbReference type="Proteomes" id="UP001207736"/>
    </source>
</evidence>
<dbReference type="Proteomes" id="UP001207736">
    <property type="component" value="Unassembled WGS sequence"/>
</dbReference>
<feature type="chain" id="PRO_5043416714" description="DUF3244 domain-containing protein" evidence="1">
    <location>
        <begin position="21"/>
        <end position="245"/>
    </location>
</feature>
<proteinExistence type="predicted"/>
<keyword evidence="1" id="KW-0732">Signal</keyword>
<gene>
    <name evidence="2" type="ORF">RCZ15_19980</name>
    <name evidence="3" type="ORF">RCZ16_05280</name>
</gene>
<dbReference type="Proteomes" id="UP001208692">
    <property type="component" value="Unassembled WGS sequence"/>
</dbReference>
<reference evidence="2 5" key="1">
    <citation type="submission" date="2021-11" db="EMBL/GenBank/DDBJ databases">
        <title>Draft genome sequence of Capnocytophaga sp. strain KC07075 isolated from cat oral cavity.</title>
        <authorList>
            <person name="Suzuki M."/>
            <person name="Imaoka K."/>
            <person name="Kimura M."/>
            <person name="Morikawa S."/>
            <person name="Maeda K."/>
        </authorList>
    </citation>
    <scope>NUCLEOTIDE SEQUENCE</scope>
    <source>
        <strain evidence="2">KC07075</strain>
        <strain evidence="3 5">KC07079</strain>
    </source>
</reference>
<accession>A0AAV5AZP2</accession>
<dbReference type="EMBL" id="BQKB01000009">
    <property type="protein sequence ID" value="GJM52210.1"/>
    <property type="molecule type" value="Genomic_DNA"/>
</dbReference>
<comment type="caution">
    <text evidence="2">The sequence shown here is derived from an EMBL/GenBank/DDBJ whole genome shotgun (WGS) entry which is preliminary data.</text>
</comment>
<evidence type="ECO:0000313" key="3">
    <source>
        <dbReference type="EMBL" id="GJM52210.1"/>
    </source>
</evidence>
<protein>
    <recommendedName>
        <fullName evidence="6">DUF3244 domain-containing protein</fullName>
    </recommendedName>
</protein>
<evidence type="ECO:0000313" key="5">
    <source>
        <dbReference type="Proteomes" id="UP001208692"/>
    </source>
</evidence>
<name>A0AAV5AZP2_9FLAO</name>
<organism evidence="2 4">
    <name type="scientific">Capnocytophaga catalasegens</name>
    <dbReference type="NCBI Taxonomy" id="1004260"/>
    <lineage>
        <taxon>Bacteria</taxon>
        <taxon>Pseudomonadati</taxon>
        <taxon>Bacteroidota</taxon>
        <taxon>Flavobacteriia</taxon>
        <taxon>Flavobacteriales</taxon>
        <taxon>Flavobacteriaceae</taxon>
        <taxon>Capnocytophaga</taxon>
    </lineage>
</organism>
<evidence type="ECO:0008006" key="6">
    <source>
        <dbReference type="Google" id="ProtNLM"/>
    </source>
</evidence>